<gene>
    <name evidence="2" type="ORF">EZS28_009205</name>
</gene>
<evidence type="ECO:0000256" key="1">
    <source>
        <dbReference type="SAM" id="MobiDB-lite"/>
    </source>
</evidence>
<dbReference type="Proteomes" id="UP000324800">
    <property type="component" value="Unassembled WGS sequence"/>
</dbReference>
<protein>
    <submittedName>
        <fullName evidence="2">Uncharacterized protein</fullName>
    </submittedName>
</protein>
<accession>A0A5J4WK43</accession>
<dbReference type="AlphaFoldDB" id="A0A5J4WK43"/>
<evidence type="ECO:0000313" key="2">
    <source>
        <dbReference type="EMBL" id="KAA6395268.1"/>
    </source>
</evidence>
<proteinExistence type="predicted"/>
<sequence>MGTIDPASYSRTSNQIKSNTATSAKKSKSKMIKKKNGQGDGLMVAESTRRKIERMMRGKATAQTKQAVCIKEALCLELNYKFVFIQSGDIETELIHKFEAVGDSMLNYLNQIIDLPENIFDVNDDIGLEKV</sequence>
<evidence type="ECO:0000313" key="3">
    <source>
        <dbReference type="Proteomes" id="UP000324800"/>
    </source>
</evidence>
<feature type="region of interest" description="Disordered" evidence="1">
    <location>
        <begin position="1"/>
        <end position="40"/>
    </location>
</feature>
<feature type="compositionally biased region" description="Basic residues" evidence="1">
    <location>
        <begin position="25"/>
        <end position="36"/>
    </location>
</feature>
<dbReference type="EMBL" id="SNRW01001728">
    <property type="protein sequence ID" value="KAA6395268.1"/>
    <property type="molecule type" value="Genomic_DNA"/>
</dbReference>
<reference evidence="2 3" key="1">
    <citation type="submission" date="2019-03" db="EMBL/GenBank/DDBJ databases">
        <title>Single cell metagenomics reveals metabolic interactions within the superorganism composed of flagellate Streblomastix strix and complex community of Bacteroidetes bacteria on its surface.</title>
        <authorList>
            <person name="Treitli S.C."/>
            <person name="Kolisko M."/>
            <person name="Husnik F."/>
            <person name="Keeling P."/>
            <person name="Hampl V."/>
        </authorList>
    </citation>
    <scope>NUCLEOTIDE SEQUENCE [LARGE SCALE GENOMIC DNA]</scope>
    <source>
        <strain evidence="2">ST1C</strain>
    </source>
</reference>
<comment type="caution">
    <text evidence="2">The sequence shown here is derived from an EMBL/GenBank/DDBJ whole genome shotgun (WGS) entry which is preliminary data.</text>
</comment>
<name>A0A5J4WK43_9EUKA</name>
<organism evidence="2 3">
    <name type="scientific">Streblomastix strix</name>
    <dbReference type="NCBI Taxonomy" id="222440"/>
    <lineage>
        <taxon>Eukaryota</taxon>
        <taxon>Metamonada</taxon>
        <taxon>Preaxostyla</taxon>
        <taxon>Oxymonadida</taxon>
        <taxon>Streblomastigidae</taxon>
        <taxon>Streblomastix</taxon>
    </lineage>
</organism>